<reference evidence="1 2" key="1">
    <citation type="submission" date="2024-02" db="EMBL/GenBank/DDBJ databases">
        <title>Deinococcus xinjiangensis NBRC 107630.</title>
        <authorList>
            <person name="Ichikawa N."/>
            <person name="Katano-Makiyama Y."/>
            <person name="Hidaka K."/>
        </authorList>
    </citation>
    <scope>NUCLEOTIDE SEQUENCE [LARGE SCALE GENOMIC DNA]</scope>
    <source>
        <strain evidence="1 2">NBRC 107630</strain>
    </source>
</reference>
<proteinExistence type="predicted"/>
<gene>
    <name evidence="1" type="primary">tmrB</name>
    <name evidence="1" type="ORF">Dxin01_01222</name>
</gene>
<dbReference type="Gene3D" id="3.40.50.300">
    <property type="entry name" value="P-loop containing nucleotide triphosphate hydrolases"/>
    <property type="match status" value="1"/>
</dbReference>
<accession>A0ABP9VAC4</accession>
<comment type="caution">
    <text evidence="1">The sequence shown here is derived from an EMBL/GenBank/DDBJ whole genome shotgun (WGS) entry which is preliminary data.</text>
</comment>
<dbReference type="InterPro" id="IPR027417">
    <property type="entry name" value="P-loop_NTPase"/>
</dbReference>
<dbReference type="EMBL" id="BAABRN010000010">
    <property type="protein sequence ID" value="GAA5501490.1"/>
    <property type="molecule type" value="Genomic_DNA"/>
</dbReference>
<evidence type="ECO:0000313" key="2">
    <source>
        <dbReference type="Proteomes" id="UP001458946"/>
    </source>
</evidence>
<organism evidence="1 2">
    <name type="scientific">Deinococcus xinjiangensis</name>
    <dbReference type="NCBI Taxonomy" id="457454"/>
    <lineage>
        <taxon>Bacteria</taxon>
        <taxon>Thermotogati</taxon>
        <taxon>Deinococcota</taxon>
        <taxon>Deinococci</taxon>
        <taxon>Deinococcales</taxon>
        <taxon>Deinococcaceae</taxon>
        <taxon>Deinococcus</taxon>
    </lineage>
</organism>
<keyword evidence="2" id="KW-1185">Reference proteome</keyword>
<dbReference type="Proteomes" id="UP001458946">
    <property type="component" value="Unassembled WGS sequence"/>
</dbReference>
<evidence type="ECO:0000313" key="1">
    <source>
        <dbReference type="EMBL" id="GAA5501490.1"/>
    </source>
</evidence>
<protein>
    <submittedName>
        <fullName evidence="1">Tunicamycin resistance protein</fullName>
    </submittedName>
</protein>
<name>A0ABP9VAC4_9DEIO</name>
<sequence>MTTAQALQERLNGSFIFDPEEMGAALKKLTPKFSGESQSHPMWIPLMLDALQYAIKEADGPLIVPVTIADLSRHRRLMSGLQARGMNVQHFTLLASKDAVQAGLRRRNENYTMWDADELEQRLSDFQGEQFKTHINIGDHSPHAIADIIAEHAGLTLRPAPSDPLRWLRTTFGGRR</sequence>